<evidence type="ECO:0000259" key="7">
    <source>
        <dbReference type="PROSITE" id="PS51900"/>
    </source>
</evidence>
<dbReference type="InterPro" id="IPR038488">
    <property type="entry name" value="Integrase_DNA-bd_sf"/>
</dbReference>
<dbReference type="InterPro" id="IPR010998">
    <property type="entry name" value="Integrase_recombinase_N"/>
</dbReference>
<accession>A0A1X9SW21</accession>
<organism evidence="8 9">
    <name type="scientific">Campylobacter porcelli</name>
    <dbReference type="NCBI Taxonomy" id="1660073"/>
    <lineage>
        <taxon>Bacteria</taxon>
        <taxon>Pseudomonadati</taxon>
        <taxon>Campylobacterota</taxon>
        <taxon>Epsilonproteobacteria</taxon>
        <taxon>Campylobacterales</taxon>
        <taxon>Campylobacteraceae</taxon>
        <taxon>Campylobacter</taxon>
    </lineage>
</organism>
<evidence type="ECO:0000256" key="1">
    <source>
        <dbReference type="ARBA" id="ARBA00008857"/>
    </source>
</evidence>
<dbReference type="InterPro" id="IPR002104">
    <property type="entry name" value="Integrase_catalytic"/>
</dbReference>
<dbReference type="Gene3D" id="1.10.150.130">
    <property type="match status" value="1"/>
</dbReference>
<sequence>MHKKPMTDKELKSLKPTDKIYRKSCSYCGLMVRVMPSGNKYFEFENKANKIRLAIGEYGDISLNRAKEIAFDMLSRLKSGESLKNSGVTFGALADRLLEIKSATLAPSSIKRDRILLQKPKKLLNMDISKITTLDIIEAIKEFENGSDTPKRLFNLISQVYKSANHITRNITTDINYKYTFKSVSKQNYPTLTKTSDIKALMMAIDEYNGYIATKYALKLAIYSAVRPFNARSAHWDEIDLKNKIWTIPASKMKMKREFELPLSTSLVRILNEYKELQGARGYLFKSLKSDIRPLSENALNTALRRMGYTRDELVSHGFRAMFSTLAHENLEAHKQSSEIIERCLAHQDKNSVRAVYNRSKQIEYMRKVMEWWGEYLDRLLLDKNN</sequence>
<proteinExistence type="inferred from homology"/>
<dbReference type="Gene3D" id="1.10.443.10">
    <property type="entry name" value="Intergrase catalytic core"/>
    <property type="match status" value="1"/>
</dbReference>
<dbReference type="InterPro" id="IPR044068">
    <property type="entry name" value="CB"/>
</dbReference>
<dbReference type="RefSeq" id="WP_152023640.1">
    <property type="nucleotide sequence ID" value="NZ_CP018789.1"/>
</dbReference>
<dbReference type="InterPro" id="IPR025166">
    <property type="entry name" value="Integrase_DNA_bind_dom"/>
</dbReference>
<gene>
    <name evidence="8" type="ORF">CSUIS_0566</name>
</gene>
<evidence type="ECO:0000313" key="8">
    <source>
        <dbReference type="EMBL" id="ARR00393.1"/>
    </source>
</evidence>
<dbReference type="Pfam" id="PF00589">
    <property type="entry name" value="Phage_integrase"/>
    <property type="match status" value="1"/>
</dbReference>
<dbReference type="Proteomes" id="UP000194260">
    <property type="component" value="Chromosome"/>
</dbReference>
<dbReference type="GO" id="GO:0006310">
    <property type="term" value="P:DNA recombination"/>
    <property type="evidence" value="ECO:0007669"/>
    <property type="project" value="UniProtKB-KW"/>
</dbReference>
<dbReference type="PROSITE" id="PS51898">
    <property type="entry name" value="TYR_RECOMBINASE"/>
    <property type="match status" value="1"/>
</dbReference>
<dbReference type="InterPro" id="IPR013762">
    <property type="entry name" value="Integrase-like_cat_sf"/>
</dbReference>
<dbReference type="KEGG" id="camy:CSUIS_0566"/>
<evidence type="ECO:0000256" key="3">
    <source>
        <dbReference type="ARBA" id="ARBA00023125"/>
    </source>
</evidence>
<dbReference type="GO" id="GO:0015074">
    <property type="term" value="P:DNA integration"/>
    <property type="evidence" value="ECO:0007669"/>
    <property type="project" value="UniProtKB-KW"/>
</dbReference>
<evidence type="ECO:0000256" key="5">
    <source>
        <dbReference type="PROSITE-ProRule" id="PRU01248"/>
    </source>
</evidence>
<dbReference type="InterPro" id="IPR050808">
    <property type="entry name" value="Phage_Integrase"/>
</dbReference>
<feature type="domain" description="Core-binding (CB)" evidence="7">
    <location>
        <begin position="88"/>
        <end position="165"/>
    </location>
</feature>
<dbReference type="PANTHER" id="PTHR30629:SF2">
    <property type="entry name" value="PROPHAGE INTEGRASE INTS-RELATED"/>
    <property type="match status" value="1"/>
</dbReference>
<keyword evidence="2" id="KW-0229">DNA integration</keyword>
<dbReference type="EMBL" id="CP018789">
    <property type="protein sequence ID" value="ARR00393.1"/>
    <property type="molecule type" value="Genomic_DNA"/>
</dbReference>
<dbReference type="CDD" id="cd00801">
    <property type="entry name" value="INT_P4_C"/>
    <property type="match status" value="1"/>
</dbReference>
<reference evidence="9" key="1">
    <citation type="journal article" date="2017" name="Genome Biol. Evol.">
        <title>Comparative Genomic Analysis Identifies a Campylobacter Clade Deficient in Selenium Metabolism.</title>
        <authorList>
            <person name="Miller W.G."/>
            <person name="Yee E."/>
            <person name="Lopes B.S."/>
            <person name="Chapman M.H."/>
            <person name="Huynh S."/>
            <person name="Bono J.L."/>
            <person name="Parker C.T."/>
            <person name="Strachan N.J.C."/>
            <person name="Forbes K.J."/>
        </authorList>
    </citation>
    <scope>NUCLEOTIDE SEQUENCE [LARGE SCALE GENOMIC DNA]</scope>
    <source>
        <strain evidence="9">RM6137</strain>
    </source>
</reference>
<evidence type="ECO:0000256" key="4">
    <source>
        <dbReference type="ARBA" id="ARBA00023172"/>
    </source>
</evidence>
<keyword evidence="3 5" id="KW-0238">DNA-binding</keyword>
<dbReference type="Gene3D" id="3.30.160.390">
    <property type="entry name" value="Integrase, DNA-binding domain"/>
    <property type="match status" value="1"/>
</dbReference>
<dbReference type="InterPro" id="IPR011010">
    <property type="entry name" value="DNA_brk_join_enz"/>
</dbReference>
<dbReference type="SUPFAM" id="SSF56349">
    <property type="entry name" value="DNA breaking-rejoining enzymes"/>
    <property type="match status" value="1"/>
</dbReference>
<dbReference type="AlphaFoldDB" id="A0A1X9SW21"/>
<evidence type="ECO:0000313" key="9">
    <source>
        <dbReference type="Proteomes" id="UP000194260"/>
    </source>
</evidence>
<feature type="domain" description="Tyr recombinase" evidence="6">
    <location>
        <begin position="187"/>
        <end position="371"/>
    </location>
</feature>
<dbReference type="STRING" id="1660073.CSUIS_0566"/>
<dbReference type="PANTHER" id="PTHR30629">
    <property type="entry name" value="PROPHAGE INTEGRASE"/>
    <property type="match status" value="1"/>
</dbReference>
<dbReference type="PROSITE" id="PS51900">
    <property type="entry name" value="CB"/>
    <property type="match status" value="1"/>
</dbReference>
<comment type="similarity">
    <text evidence="1">Belongs to the 'phage' integrase family.</text>
</comment>
<evidence type="ECO:0000259" key="6">
    <source>
        <dbReference type="PROSITE" id="PS51898"/>
    </source>
</evidence>
<dbReference type="Pfam" id="PF13356">
    <property type="entry name" value="Arm-DNA-bind_3"/>
    <property type="match status" value="1"/>
</dbReference>
<name>A0A1X9SW21_9BACT</name>
<protein>
    <submittedName>
        <fullName evidence="8">Site-specific recombinase, phage integrase family (DUF4102 domain)</fullName>
    </submittedName>
</protein>
<dbReference type="GO" id="GO:0003677">
    <property type="term" value="F:DNA binding"/>
    <property type="evidence" value="ECO:0007669"/>
    <property type="project" value="UniProtKB-UniRule"/>
</dbReference>
<keyword evidence="4" id="KW-0233">DNA recombination</keyword>
<evidence type="ECO:0000256" key="2">
    <source>
        <dbReference type="ARBA" id="ARBA00022908"/>
    </source>
</evidence>